<name>A0A345T5P1_9ACTN</name>
<dbReference type="EMBL" id="CP031264">
    <property type="protein sequence ID" value="AXI81296.1"/>
    <property type="molecule type" value="Genomic_DNA"/>
</dbReference>
<proteinExistence type="predicted"/>
<keyword evidence="2" id="KW-0012">Acyltransferase</keyword>
<keyword evidence="5" id="KW-1185">Reference proteome</keyword>
<dbReference type="Proteomes" id="UP000249340">
    <property type="component" value="Chromosome"/>
</dbReference>
<dbReference type="SUPFAM" id="SSF55729">
    <property type="entry name" value="Acyl-CoA N-acyltransferases (Nat)"/>
    <property type="match status" value="1"/>
</dbReference>
<organism evidence="4 5">
    <name type="scientific">Peterkaempfera bronchialis</name>
    <dbReference type="NCBI Taxonomy" id="2126346"/>
    <lineage>
        <taxon>Bacteria</taxon>
        <taxon>Bacillati</taxon>
        <taxon>Actinomycetota</taxon>
        <taxon>Actinomycetes</taxon>
        <taxon>Kitasatosporales</taxon>
        <taxon>Streptomycetaceae</taxon>
        <taxon>Peterkaempfera</taxon>
    </lineage>
</organism>
<dbReference type="PANTHER" id="PTHR43877">
    <property type="entry name" value="AMINOALKYLPHOSPHONATE N-ACETYLTRANSFERASE-RELATED-RELATED"/>
    <property type="match status" value="1"/>
</dbReference>
<dbReference type="KEGG" id="stri:C7M71_009390"/>
<feature type="domain" description="N-acetyltransferase" evidence="3">
    <location>
        <begin position="21"/>
        <end position="163"/>
    </location>
</feature>
<dbReference type="CDD" id="cd04301">
    <property type="entry name" value="NAT_SF"/>
    <property type="match status" value="1"/>
</dbReference>
<protein>
    <submittedName>
        <fullName evidence="4">GNAT family N-acetyltransferase</fullName>
    </submittedName>
</protein>
<dbReference type="Pfam" id="PF00583">
    <property type="entry name" value="Acetyltransf_1"/>
    <property type="match status" value="1"/>
</dbReference>
<accession>A0A345T5P1</accession>
<gene>
    <name evidence="4" type="ORF">C7M71_009390</name>
</gene>
<dbReference type="Gene3D" id="3.40.630.30">
    <property type="match status" value="1"/>
</dbReference>
<evidence type="ECO:0000256" key="1">
    <source>
        <dbReference type="ARBA" id="ARBA00022679"/>
    </source>
</evidence>
<evidence type="ECO:0000256" key="2">
    <source>
        <dbReference type="ARBA" id="ARBA00023315"/>
    </source>
</evidence>
<dbReference type="OrthoDB" id="3174517at2"/>
<dbReference type="AlphaFoldDB" id="A0A345T5P1"/>
<dbReference type="GO" id="GO:0016747">
    <property type="term" value="F:acyltransferase activity, transferring groups other than amino-acyl groups"/>
    <property type="evidence" value="ECO:0007669"/>
    <property type="project" value="InterPro"/>
</dbReference>
<dbReference type="InterPro" id="IPR016181">
    <property type="entry name" value="Acyl_CoA_acyltransferase"/>
</dbReference>
<dbReference type="InterPro" id="IPR000182">
    <property type="entry name" value="GNAT_dom"/>
</dbReference>
<dbReference type="PROSITE" id="PS51186">
    <property type="entry name" value="GNAT"/>
    <property type="match status" value="1"/>
</dbReference>
<reference evidence="5" key="1">
    <citation type="submission" date="2018-07" db="EMBL/GenBank/DDBJ databases">
        <title>Streptacidiphilus bronchialis DSM 106435 chromosome.</title>
        <authorList>
            <person name="Batra D."/>
            <person name="Gulvik C.A."/>
        </authorList>
    </citation>
    <scope>NUCLEOTIDE SEQUENCE [LARGE SCALE GENOMIC DNA]</scope>
    <source>
        <strain evidence="5">DSM 106435</strain>
    </source>
</reference>
<sequence length="163" mass="17530">MDQATHWAVAAAPVGGAEAAGLLRRYYTHIVGRYHGREATAEEVDAVLAEEPSDDLAPPGGIFLVARYGGEAAGCVGVRLLTPEIAELTRLYIDPAARGTGGGAVLLAAAEQAARGLGRRTMRLDTRRDLVEARALYARHGYTEIPSYNASPYADHWFEKPLR</sequence>
<keyword evidence="1 4" id="KW-0808">Transferase</keyword>
<evidence type="ECO:0000313" key="5">
    <source>
        <dbReference type="Proteomes" id="UP000249340"/>
    </source>
</evidence>
<dbReference type="InterPro" id="IPR050832">
    <property type="entry name" value="Bact_Acetyltransf"/>
</dbReference>
<evidence type="ECO:0000313" key="4">
    <source>
        <dbReference type="EMBL" id="AXI81296.1"/>
    </source>
</evidence>
<dbReference type="PANTHER" id="PTHR43877:SF2">
    <property type="entry name" value="AMINOALKYLPHOSPHONATE N-ACETYLTRANSFERASE-RELATED"/>
    <property type="match status" value="1"/>
</dbReference>
<evidence type="ECO:0000259" key="3">
    <source>
        <dbReference type="PROSITE" id="PS51186"/>
    </source>
</evidence>